<name>J8Q1R9_SACAR</name>
<reference evidence="3 4" key="1">
    <citation type="journal article" date="2013" name="BMC Genomics">
        <title>High quality de novo sequencing and assembly of the Saccharomyces arboricolus genome.</title>
        <authorList>
            <person name="Liti G."/>
            <person name="Nguyen Ba A.N."/>
            <person name="Blythe M."/>
            <person name="Mueller C.A."/>
            <person name="Bergstroem A."/>
            <person name="Cubillos F.A."/>
            <person name="Dafhnis-Calas F."/>
            <person name="Khoshraftar S."/>
            <person name="Malla S."/>
            <person name="Mehta N."/>
            <person name="Siow C.C."/>
            <person name="Warringer J."/>
            <person name="Moses A.M."/>
            <person name="Louis E.J."/>
            <person name="Nieduszynski C.A."/>
        </authorList>
    </citation>
    <scope>NUCLEOTIDE SEQUENCE [LARGE SCALE GENOMIC DNA]</scope>
    <source>
        <strain evidence="4">H-6 / AS 2.3317 / CBS 10644</strain>
    </source>
</reference>
<keyword evidence="2" id="KW-0812">Transmembrane</keyword>
<dbReference type="OrthoDB" id="4068624at2759"/>
<feature type="compositionally biased region" description="Acidic residues" evidence="1">
    <location>
        <begin position="254"/>
        <end position="274"/>
    </location>
</feature>
<feature type="region of interest" description="Disordered" evidence="1">
    <location>
        <begin position="1"/>
        <end position="31"/>
    </location>
</feature>
<feature type="compositionally biased region" description="Low complexity" evidence="1">
    <location>
        <begin position="14"/>
        <end position="29"/>
    </location>
</feature>
<feature type="compositionally biased region" description="Polar residues" evidence="1">
    <location>
        <begin position="99"/>
        <end position="113"/>
    </location>
</feature>
<feature type="transmembrane region" description="Helical" evidence="2">
    <location>
        <begin position="524"/>
        <end position="544"/>
    </location>
</feature>
<keyword evidence="2" id="KW-0472">Membrane</keyword>
<evidence type="ECO:0000313" key="4">
    <source>
        <dbReference type="Proteomes" id="UP000006968"/>
    </source>
</evidence>
<organism evidence="3 4">
    <name type="scientific">Saccharomyces arboricola (strain H-6 / AS 2.3317 / CBS 10644)</name>
    <name type="common">Yeast</name>
    <dbReference type="NCBI Taxonomy" id="1160507"/>
    <lineage>
        <taxon>Eukaryota</taxon>
        <taxon>Fungi</taxon>
        <taxon>Dikarya</taxon>
        <taxon>Ascomycota</taxon>
        <taxon>Saccharomycotina</taxon>
        <taxon>Saccharomycetes</taxon>
        <taxon>Saccharomycetales</taxon>
        <taxon>Saccharomycetaceae</taxon>
        <taxon>Saccharomyces</taxon>
    </lineage>
</organism>
<evidence type="ECO:0000256" key="1">
    <source>
        <dbReference type="SAM" id="MobiDB-lite"/>
    </source>
</evidence>
<feature type="compositionally biased region" description="Basic and acidic residues" evidence="1">
    <location>
        <begin position="343"/>
        <end position="357"/>
    </location>
</feature>
<keyword evidence="4" id="KW-1185">Reference proteome</keyword>
<feature type="region of interest" description="Disordered" evidence="1">
    <location>
        <begin position="83"/>
        <end position="113"/>
    </location>
</feature>
<comment type="caution">
    <text evidence="3">The sequence shown here is derived from an EMBL/GenBank/DDBJ whole genome shotgun (WGS) entry which is preliminary data.</text>
</comment>
<evidence type="ECO:0000256" key="2">
    <source>
        <dbReference type="SAM" id="Phobius"/>
    </source>
</evidence>
<dbReference type="Proteomes" id="UP000006968">
    <property type="component" value="Chromosome XII"/>
</dbReference>
<feature type="region of interest" description="Disordered" evidence="1">
    <location>
        <begin position="404"/>
        <end position="432"/>
    </location>
</feature>
<evidence type="ECO:0000313" key="3">
    <source>
        <dbReference type="EMBL" id="EJS42586.1"/>
    </source>
</evidence>
<feature type="compositionally biased region" description="Acidic residues" evidence="1">
    <location>
        <begin position="1"/>
        <end position="13"/>
    </location>
</feature>
<dbReference type="EMBL" id="ALIE01000145">
    <property type="protein sequence ID" value="EJS42586.1"/>
    <property type="molecule type" value="Genomic_DNA"/>
</dbReference>
<feature type="transmembrane region" description="Helical" evidence="2">
    <location>
        <begin position="583"/>
        <end position="608"/>
    </location>
</feature>
<gene>
    <name evidence="3" type="ORF">SU7_2347</name>
</gene>
<keyword evidence="2" id="KW-1133">Transmembrane helix</keyword>
<accession>J8Q1R9</accession>
<sequence>MIQSDEDNSDSSEETASISYNSTSSASSRAHPRVSLFLENLEGANGDPNAEGMEMTTVSYESTSRGQGFAVYINNERYSQIMGASTSSSSTGDSSSITQFHDTQDNNIPTNTVGSASLRRYNVESSLSTNVTPSPTVAVRPERALNSPSSQRLSWALTISTSVLMGEDTEGSPLEQEHSRVVSSLYSSLAIRGNDEPKNKTPPRPISSIQPQEMTEHSLFSYDYDDTLEPNVEEAVKLTKNKKTGVNYIRSIPDEDSDVEDSDVEDSDVEDQDNYETVGESRFVPHILKIPEKAASIKSSTSDESPAVEAPSTSTKMMKVPQSPSLIGNILIPSHNSDGSNEDSFRDHIETTNEDVLHSSSTRKLSSSLDEEGPPIGVPSIPVLKSVSGSSKWGRKSLLKKLESSGKSEPFSPYRGPKTPSPLTRVDESKDKKASKRDLSIVLAPIKSQCSGLLAEDNPTIKKPAQSIRRSRKKDIDTGRKDGDNVVNIDLEARMPIQHIDTASIHSFDSEHNGFKDVYSIESIAVVILCCIVVPPLFFIIGCGTRNKMVSDYRLMKLLMNKEHRAALLQGFVWDADLRWFRILCLILGAAEAMIVFAGIAIGFGVGITRE</sequence>
<feature type="region of interest" description="Disordered" evidence="1">
    <location>
        <begin position="295"/>
        <end position="388"/>
    </location>
</feature>
<feature type="compositionally biased region" description="Low complexity" evidence="1">
    <location>
        <begin position="85"/>
        <end position="98"/>
    </location>
</feature>
<dbReference type="AlphaFoldDB" id="J8Q1R9"/>
<feature type="compositionally biased region" description="Low complexity" evidence="1">
    <location>
        <begin position="358"/>
        <end position="368"/>
    </location>
</feature>
<protein>
    <submittedName>
        <fullName evidence="3">Bud8p</fullName>
    </submittedName>
</protein>
<proteinExistence type="predicted"/>
<feature type="region of interest" description="Disordered" evidence="1">
    <location>
        <begin position="249"/>
        <end position="274"/>
    </location>
</feature>
<dbReference type="HOGENOM" id="CLU_037885_0_0_1"/>
<feature type="compositionally biased region" description="Polar residues" evidence="1">
    <location>
        <begin position="311"/>
        <end position="326"/>
    </location>
</feature>